<dbReference type="Gene3D" id="3.30.160.60">
    <property type="entry name" value="Classic Zinc Finger"/>
    <property type="match status" value="1"/>
</dbReference>
<reference evidence="3" key="1">
    <citation type="journal article" date="2020" name="Stud. Mycol.">
        <title>101 Dothideomycetes genomes: a test case for predicting lifestyles and emergence of pathogens.</title>
        <authorList>
            <person name="Haridas S."/>
            <person name="Albert R."/>
            <person name="Binder M."/>
            <person name="Bloem J."/>
            <person name="Labutti K."/>
            <person name="Salamov A."/>
            <person name="Andreopoulos B."/>
            <person name="Baker S."/>
            <person name="Barry K."/>
            <person name="Bills G."/>
            <person name="Bluhm B."/>
            <person name="Cannon C."/>
            <person name="Castanera R."/>
            <person name="Culley D."/>
            <person name="Daum C."/>
            <person name="Ezra D."/>
            <person name="Gonzalez J."/>
            <person name="Henrissat B."/>
            <person name="Kuo A."/>
            <person name="Liang C."/>
            <person name="Lipzen A."/>
            <person name="Lutzoni F."/>
            <person name="Magnuson J."/>
            <person name="Mondo S."/>
            <person name="Nolan M."/>
            <person name="Ohm R."/>
            <person name="Pangilinan J."/>
            <person name="Park H.-J."/>
            <person name="Ramirez L."/>
            <person name="Alfaro M."/>
            <person name="Sun H."/>
            <person name="Tritt A."/>
            <person name="Yoshinaga Y."/>
            <person name="Zwiers L.-H."/>
            <person name="Turgeon B."/>
            <person name="Goodwin S."/>
            <person name="Spatafora J."/>
            <person name="Crous P."/>
            <person name="Grigoriev I."/>
        </authorList>
    </citation>
    <scope>NUCLEOTIDE SEQUENCE</scope>
    <source>
        <strain evidence="3">CBS 122367</strain>
    </source>
</reference>
<dbReference type="OrthoDB" id="8922241at2759"/>
<dbReference type="SUPFAM" id="SSF57667">
    <property type="entry name" value="beta-beta-alpha zinc fingers"/>
    <property type="match status" value="1"/>
</dbReference>
<keyword evidence="1" id="KW-0863">Zinc-finger</keyword>
<dbReference type="Proteomes" id="UP000799291">
    <property type="component" value="Unassembled WGS sequence"/>
</dbReference>
<dbReference type="EMBL" id="MU005615">
    <property type="protein sequence ID" value="KAF2678021.1"/>
    <property type="molecule type" value="Genomic_DNA"/>
</dbReference>
<evidence type="ECO:0000313" key="4">
    <source>
        <dbReference type="Proteomes" id="UP000799291"/>
    </source>
</evidence>
<dbReference type="AlphaFoldDB" id="A0A6G1IJA0"/>
<dbReference type="InterPro" id="IPR036236">
    <property type="entry name" value="Znf_C2H2_sf"/>
</dbReference>
<evidence type="ECO:0000259" key="2">
    <source>
        <dbReference type="PROSITE" id="PS50157"/>
    </source>
</evidence>
<dbReference type="InterPro" id="IPR013087">
    <property type="entry name" value="Znf_C2H2_type"/>
</dbReference>
<organism evidence="3 4">
    <name type="scientific">Lentithecium fluviatile CBS 122367</name>
    <dbReference type="NCBI Taxonomy" id="1168545"/>
    <lineage>
        <taxon>Eukaryota</taxon>
        <taxon>Fungi</taxon>
        <taxon>Dikarya</taxon>
        <taxon>Ascomycota</taxon>
        <taxon>Pezizomycotina</taxon>
        <taxon>Dothideomycetes</taxon>
        <taxon>Pleosporomycetidae</taxon>
        <taxon>Pleosporales</taxon>
        <taxon>Massarineae</taxon>
        <taxon>Lentitheciaceae</taxon>
        <taxon>Lentithecium</taxon>
    </lineage>
</organism>
<dbReference type="PROSITE" id="PS00028">
    <property type="entry name" value="ZINC_FINGER_C2H2_1"/>
    <property type="match status" value="2"/>
</dbReference>
<dbReference type="PROSITE" id="PS50157">
    <property type="entry name" value="ZINC_FINGER_C2H2_2"/>
    <property type="match status" value="2"/>
</dbReference>
<dbReference type="Pfam" id="PF00096">
    <property type="entry name" value="zf-C2H2"/>
    <property type="match status" value="1"/>
</dbReference>
<dbReference type="SMART" id="SM00355">
    <property type="entry name" value="ZnF_C2H2"/>
    <property type="match status" value="3"/>
</dbReference>
<feature type="domain" description="C2H2-type" evidence="2">
    <location>
        <begin position="161"/>
        <end position="186"/>
    </location>
</feature>
<feature type="domain" description="C2H2-type" evidence="2">
    <location>
        <begin position="135"/>
        <end position="162"/>
    </location>
</feature>
<keyword evidence="1" id="KW-0479">Metal-binding</keyword>
<proteinExistence type="predicted"/>
<gene>
    <name evidence="3" type="ORF">K458DRAFT_395319</name>
</gene>
<keyword evidence="4" id="KW-1185">Reference proteome</keyword>
<evidence type="ECO:0000313" key="3">
    <source>
        <dbReference type="EMBL" id="KAF2678021.1"/>
    </source>
</evidence>
<protein>
    <recommendedName>
        <fullName evidence="2">C2H2-type domain-containing protein</fullName>
    </recommendedName>
</protein>
<accession>A0A6G1IJA0</accession>
<dbReference type="GO" id="GO:0008270">
    <property type="term" value="F:zinc ion binding"/>
    <property type="evidence" value="ECO:0007669"/>
    <property type="project" value="UniProtKB-KW"/>
</dbReference>
<sequence>MQALGYPKTGGPSGAKAFEIAQGMLLPARADGTLGNGGPLPEFDFGCYVPESRSQEEPAGQEESGVHGAIGIESGPSNLPAFPACEEDDSFLVQSLPVQNAGDGRDFQQQAGSQVEEEAEAEVSNSRMETAPNALQCDDCELTFAKPHLLNTHRKKHNPSFKCTIVPCDLAFRYKKDLTRHQKAKHPETVDEVSLWYCHYPWCKLSFERGAGSSRKDNMERHIKMRHGG</sequence>
<name>A0A6G1IJA0_9PLEO</name>
<keyword evidence="1" id="KW-0862">Zinc</keyword>
<evidence type="ECO:0000256" key="1">
    <source>
        <dbReference type="PROSITE-ProRule" id="PRU00042"/>
    </source>
</evidence>